<evidence type="ECO:0000259" key="12">
    <source>
        <dbReference type="PROSITE" id="PS01180"/>
    </source>
</evidence>
<dbReference type="SMART" id="SM00209">
    <property type="entry name" value="TSP1"/>
    <property type="match status" value="1"/>
</dbReference>
<dbReference type="SUPFAM" id="SSF49854">
    <property type="entry name" value="Spermadhesin, CUB domain"/>
    <property type="match status" value="1"/>
</dbReference>
<evidence type="ECO:0000256" key="8">
    <source>
        <dbReference type="ARBA" id="ARBA00023180"/>
    </source>
</evidence>
<dbReference type="Pfam" id="PF00090">
    <property type="entry name" value="TSP_1"/>
    <property type="match status" value="1"/>
</dbReference>
<dbReference type="InterPro" id="IPR034035">
    <property type="entry name" value="Astacin-like_dom"/>
</dbReference>
<evidence type="ECO:0000259" key="13">
    <source>
        <dbReference type="PROSITE" id="PS51864"/>
    </source>
</evidence>
<feature type="binding site" evidence="10">
    <location>
        <position position="166"/>
    </location>
    <ligand>
        <name>Zn(2+)</name>
        <dbReference type="ChEBI" id="CHEBI:29105"/>
        <note>catalytic</note>
    </ligand>
</feature>
<comment type="caution">
    <text evidence="9">Lacks conserved residue(s) required for the propagation of feature annotation.</text>
</comment>
<accession>A0A915LLQ3</accession>
<feature type="binding site" evidence="10">
    <location>
        <position position="172"/>
    </location>
    <ligand>
        <name>Zn(2+)</name>
        <dbReference type="ChEBI" id="CHEBI:29105"/>
        <note>catalytic</note>
    </ligand>
</feature>
<dbReference type="Pfam" id="PF01400">
    <property type="entry name" value="Astacin"/>
    <property type="match status" value="1"/>
</dbReference>
<dbReference type="InterPro" id="IPR000884">
    <property type="entry name" value="TSP1_rpt"/>
</dbReference>
<dbReference type="InterPro" id="IPR024079">
    <property type="entry name" value="MetalloPept_cat_dom_sf"/>
</dbReference>
<keyword evidence="14" id="KW-1185">Reference proteome</keyword>
<dbReference type="SUPFAM" id="SSF82895">
    <property type="entry name" value="TSP-1 type 1 repeat"/>
    <property type="match status" value="1"/>
</dbReference>
<sequence length="578" mass="65939">MDPTKRIDRQLIRNKLTFDDGTEASINRQISDDLFENDILLTLNQAEDILKEIKQSPNLRRRSGRQAISNTRSFWENTTIPYTFNVAQTNDEWRKSIQNAHRHIEGLTCFRFVHYENERELGNKDYLQYFRGGGCWSQIGRIGGRQPISIGYGCESLGIVAHETLHALGLWHEQSRTDRDNHIRVNFDAGTESNFEKRSEQTVDNMDQPYDLGSTMHYGSKAFNSNSCRGTSDLTAGEWPGDISTSKLHPGIKCFWRIHPQYSNQSVQLIFDRLNFPCKEACTSYLEVKYKTEKIATVINLFEGARLCCDLPANIISEVGTEVILILRTDEKLNSEFEGFHLSFKSVEGYDKNTTTGIIKPDSWTSWGNWTECSATCGACGQRKRVRYCLSGPGKCKGSDYEVERCAFSPCPLPVEVSRCSGRLVMPCELMEELEFGTALNYVSLRHLNGESLDPNGISSSMIDSNIQLEGDGHDIIHSLLLPRLKNENSIARYRRLTAVRQQRYSRGSKAEKQLCEKRFTYHCPTTLLTISLDFLVERDKREINNIHNEPIHDSRHPCCAGYKLENDTCIKMKGFIS</sequence>
<evidence type="ECO:0000256" key="9">
    <source>
        <dbReference type="PROSITE-ProRule" id="PRU00059"/>
    </source>
</evidence>
<reference evidence="15" key="1">
    <citation type="submission" date="2022-11" db="UniProtKB">
        <authorList>
            <consortium name="WormBaseParasite"/>
        </authorList>
    </citation>
    <scope>IDENTIFICATION</scope>
</reference>
<evidence type="ECO:0000256" key="6">
    <source>
        <dbReference type="ARBA" id="ARBA00023049"/>
    </source>
</evidence>
<dbReference type="InterPro" id="IPR001506">
    <property type="entry name" value="Peptidase_M12A"/>
</dbReference>
<dbReference type="PROSITE" id="PS01180">
    <property type="entry name" value="CUB"/>
    <property type="match status" value="1"/>
</dbReference>
<keyword evidence="4 10" id="KW-0378">Hydrolase</keyword>
<evidence type="ECO:0000256" key="1">
    <source>
        <dbReference type="ARBA" id="ARBA00022536"/>
    </source>
</evidence>
<dbReference type="InterPro" id="IPR036383">
    <property type="entry name" value="TSP1_rpt_sf"/>
</dbReference>
<dbReference type="GO" id="GO:0006508">
    <property type="term" value="P:proteolysis"/>
    <property type="evidence" value="ECO:0007669"/>
    <property type="project" value="UniProtKB-KW"/>
</dbReference>
<dbReference type="InterPro" id="IPR000859">
    <property type="entry name" value="CUB_dom"/>
</dbReference>
<evidence type="ECO:0000256" key="11">
    <source>
        <dbReference type="RuleBase" id="RU361183"/>
    </source>
</evidence>
<dbReference type="PROSITE" id="PS50092">
    <property type="entry name" value="TSP1"/>
    <property type="match status" value="1"/>
</dbReference>
<dbReference type="WBParaSite" id="scaffold1253_cov168.g2781">
    <property type="protein sequence ID" value="scaffold1253_cov168.g2781"/>
    <property type="gene ID" value="scaffold1253_cov168.g2781"/>
</dbReference>
<organism evidence="14 15">
    <name type="scientific">Meloidogyne javanica</name>
    <name type="common">Root-knot nematode worm</name>
    <dbReference type="NCBI Taxonomy" id="6303"/>
    <lineage>
        <taxon>Eukaryota</taxon>
        <taxon>Metazoa</taxon>
        <taxon>Ecdysozoa</taxon>
        <taxon>Nematoda</taxon>
        <taxon>Chromadorea</taxon>
        <taxon>Rhabditida</taxon>
        <taxon>Tylenchina</taxon>
        <taxon>Tylenchomorpha</taxon>
        <taxon>Tylenchoidea</taxon>
        <taxon>Meloidogynidae</taxon>
        <taxon>Meloidogyninae</taxon>
        <taxon>Meloidogyne</taxon>
        <taxon>Meloidogyne incognita group</taxon>
    </lineage>
</organism>
<evidence type="ECO:0000256" key="3">
    <source>
        <dbReference type="ARBA" id="ARBA00022723"/>
    </source>
</evidence>
<dbReference type="AlphaFoldDB" id="A0A915LLQ3"/>
<proteinExistence type="predicted"/>
<dbReference type="PANTHER" id="PTHR10127:SF831">
    <property type="entry name" value="ZINC METALLOPROTEINASE NAS-37"/>
    <property type="match status" value="1"/>
</dbReference>
<keyword evidence="7" id="KW-1015">Disulfide bond</keyword>
<name>A0A915LLQ3_MELJA</name>
<dbReference type="PRINTS" id="PR00480">
    <property type="entry name" value="ASTACIN"/>
</dbReference>
<keyword evidence="2 10" id="KW-0645">Protease</keyword>
<keyword evidence="5 10" id="KW-0862">Zinc</keyword>
<keyword evidence="6 10" id="KW-0482">Metalloprotease</keyword>
<dbReference type="Gene3D" id="3.40.390.10">
    <property type="entry name" value="Collagenase (Catalytic Domain)"/>
    <property type="match status" value="1"/>
</dbReference>
<evidence type="ECO:0000256" key="7">
    <source>
        <dbReference type="ARBA" id="ARBA00023157"/>
    </source>
</evidence>
<evidence type="ECO:0000313" key="15">
    <source>
        <dbReference type="WBParaSite" id="scaffold1253_cov168.g2781"/>
    </source>
</evidence>
<dbReference type="Gene3D" id="2.60.120.290">
    <property type="entry name" value="Spermadhesin, CUB domain"/>
    <property type="match status" value="1"/>
</dbReference>
<keyword evidence="8" id="KW-0325">Glycoprotein</keyword>
<protein>
    <recommendedName>
        <fullName evidence="11">Metalloendopeptidase</fullName>
        <ecNumber evidence="11">3.4.24.-</ecNumber>
    </recommendedName>
</protein>
<dbReference type="InterPro" id="IPR006026">
    <property type="entry name" value="Peptidase_Metallo"/>
</dbReference>
<dbReference type="EC" id="3.4.24.-" evidence="11"/>
<dbReference type="InterPro" id="IPR035914">
    <property type="entry name" value="Sperma_CUB_dom_sf"/>
</dbReference>
<dbReference type="PANTHER" id="PTHR10127">
    <property type="entry name" value="DISCOIDIN, CUB, EGF, LAMININ , AND ZINC METALLOPROTEASE DOMAIN CONTAINING"/>
    <property type="match status" value="1"/>
</dbReference>
<dbReference type="SUPFAM" id="SSF55486">
    <property type="entry name" value="Metalloproteases ('zincins'), catalytic domain"/>
    <property type="match status" value="1"/>
</dbReference>
<evidence type="ECO:0000256" key="2">
    <source>
        <dbReference type="ARBA" id="ARBA00022670"/>
    </source>
</evidence>
<dbReference type="Proteomes" id="UP000887561">
    <property type="component" value="Unplaced"/>
</dbReference>
<feature type="domain" description="CUB" evidence="12">
    <location>
        <begin position="228"/>
        <end position="347"/>
    </location>
</feature>
<keyword evidence="1" id="KW-0245">EGF-like domain</keyword>
<feature type="binding site" evidence="10">
    <location>
        <position position="162"/>
    </location>
    <ligand>
        <name>Zn(2+)</name>
        <dbReference type="ChEBI" id="CHEBI:29105"/>
        <note>catalytic</note>
    </ligand>
</feature>
<keyword evidence="3 10" id="KW-0479">Metal-binding</keyword>
<feature type="active site" evidence="10">
    <location>
        <position position="163"/>
    </location>
</feature>
<evidence type="ECO:0000256" key="10">
    <source>
        <dbReference type="PROSITE-ProRule" id="PRU01211"/>
    </source>
</evidence>
<dbReference type="PROSITE" id="PS51864">
    <property type="entry name" value="ASTACIN"/>
    <property type="match status" value="1"/>
</dbReference>
<comment type="cofactor">
    <cofactor evidence="10 11">
        <name>Zn(2+)</name>
        <dbReference type="ChEBI" id="CHEBI:29105"/>
    </cofactor>
    <text evidence="10 11">Binds 1 zinc ion per subunit.</text>
</comment>
<dbReference type="SMART" id="SM00042">
    <property type="entry name" value="CUB"/>
    <property type="match status" value="1"/>
</dbReference>
<dbReference type="GO" id="GO:0004222">
    <property type="term" value="F:metalloendopeptidase activity"/>
    <property type="evidence" value="ECO:0007669"/>
    <property type="project" value="UniProtKB-UniRule"/>
</dbReference>
<dbReference type="CDD" id="cd04280">
    <property type="entry name" value="ZnMc_astacin_like"/>
    <property type="match status" value="1"/>
</dbReference>
<dbReference type="SMART" id="SM00235">
    <property type="entry name" value="ZnMc"/>
    <property type="match status" value="1"/>
</dbReference>
<evidence type="ECO:0000256" key="4">
    <source>
        <dbReference type="ARBA" id="ARBA00022801"/>
    </source>
</evidence>
<feature type="domain" description="Peptidase M12A" evidence="13">
    <location>
        <begin position="66"/>
        <end position="279"/>
    </location>
</feature>
<dbReference type="GO" id="GO:0008270">
    <property type="term" value="F:zinc ion binding"/>
    <property type="evidence" value="ECO:0007669"/>
    <property type="project" value="UniProtKB-UniRule"/>
</dbReference>
<evidence type="ECO:0000256" key="5">
    <source>
        <dbReference type="ARBA" id="ARBA00022833"/>
    </source>
</evidence>
<evidence type="ECO:0000313" key="14">
    <source>
        <dbReference type="Proteomes" id="UP000887561"/>
    </source>
</evidence>
<dbReference type="Gene3D" id="2.20.100.10">
    <property type="entry name" value="Thrombospondin type-1 (TSP1) repeat"/>
    <property type="match status" value="1"/>
</dbReference>